<evidence type="ECO:0000313" key="4">
    <source>
        <dbReference type="Proteomes" id="UP000018208"/>
    </source>
</evidence>
<protein>
    <submittedName>
        <fullName evidence="2">Cysteine-rich membrane protein 1</fullName>
    </submittedName>
</protein>
<dbReference type="InterPro" id="IPR009030">
    <property type="entry name" value="Growth_fac_rcpt_cys_sf"/>
</dbReference>
<dbReference type="VEuPathDB" id="GiardiaDB:SS50377_26061"/>
<feature type="transmembrane region" description="Helical" evidence="1">
    <location>
        <begin position="285"/>
        <end position="309"/>
    </location>
</feature>
<proteinExistence type="predicted"/>
<evidence type="ECO:0000313" key="2">
    <source>
        <dbReference type="EMBL" id="EST48288.1"/>
    </source>
</evidence>
<gene>
    <name evidence="2" type="ORF">SS50377_11556</name>
    <name evidence="3" type="ORF">SS50377_26061</name>
</gene>
<sequence>MTFGVDFEGADFVFAEFLSVISVKEGQQKCEKRRARVFSLLVLIQGESTYFLEGNGCTACSGNCATCDSVDKFRVCIEGYESEADVCVVKGVIVNECDDTNNCANGKFCQIKSVGNICVNCVEPCVNCSSLTKCTTCKGTDEMNTDQTCTTKCADPKVNEACAGAAGVACGVSDQKTACNCGADAKNCLACPVVPVPAPGTCDDPLCTCADGAKGVCTGCIDSTNYTLDSAKCKPKAPTACGTCLPGYVLNAAKCEDCAPGYSKVGTFCFLPVPESSSNKLSGGAVAGIVIAVLAVVGAVGGGLAYYFVKRARK</sequence>
<reference evidence="2 3" key="1">
    <citation type="journal article" date="2014" name="PLoS Genet.">
        <title>The Genome of Spironucleus salmonicida Highlights a Fish Pathogen Adapted to Fluctuating Environments.</title>
        <authorList>
            <person name="Xu F."/>
            <person name="Jerlstrom-Hultqvist J."/>
            <person name="Einarsson E."/>
            <person name="Astvaldsson A."/>
            <person name="Svard S.G."/>
            <person name="Andersson J.O."/>
        </authorList>
    </citation>
    <scope>NUCLEOTIDE SEQUENCE</scope>
    <source>
        <strain evidence="3">ATCC 50377</strain>
    </source>
</reference>
<keyword evidence="1" id="KW-1133">Transmembrane helix</keyword>
<reference evidence="3" key="2">
    <citation type="submission" date="2020-12" db="EMBL/GenBank/DDBJ databases">
        <title>New Spironucleus salmonicida genome in near-complete chromosomes.</title>
        <authorList>
            <person name="Xu F."/>
            <person name="Kurt Z."/>
            <person name="Jimenez-Gonzalez A."/>
            <person name="Astvaldsson A."/>
            <person name="Andersson J.O."/>
            <person name="Svard S.G."/>
        </authorList>
    </citation>
    <scope>NUCLEOTIDE SEQUENCE</scope>
    <source>
        <strain evidence="3">ATCC 50377</strain>
    </source>
</reference>
<keyword evidence="4" id="KW-1185">Reference proteome</keyword>
<evidence type="ECO:0000313" key="3">
    <source>
        <dbReference type="EMBL" id="KAH0571865.1"/>
    </source>
</evidence>
<keyword evidence="1" id="KW-0472">Membrane</keyword>
<dbReference type="EMBL" id="AUWU02000006">
    <property type="protein sequence ID" value="KAH0571865.1"/>
    <property type="molecule type" value="Genomic_DNA"/>
</dbReference>
<evidence type="ECO:0000256" key="1">
    <source>
        <dbReference type="SAM" id="Phobius"/>
    </source>
</evidence>
<dbReference type="SUPFAM" id="SSF57184">
    <property type="entry name" value="Growth factor receptor domain"/>
    <property type="match status" value="2"/>
</dbReference>
<name>V6LVM0_9EUKA</name>
<accession>V6LVM0</accession>
<dbReference type="AlphaFoldDB" id="V6LVM0"/>
<organism evidence="2">
    <name type="scientific">Spironucleus salmonicida</name>
    <dbReference type="NCBI Taxonomy" id="348837"/>
    <lineage>
        <taxon>Eukaryota</taxon>
        <taxon>Metamonada</taxon>
        <taxon>Diplomonadida</taxon>
        <taxon>Hexamitidae</taxon>
        <taxon>Hexamitinae</taxon>
        <taxon>Spironucleus</taxon>
    </lineage>
</organism>
<dbReference type="Proteomes" id="UP000018208">
    <property type="component" value="Unassembled WGS sequence"/>
</dbReference>
<dbReference type="OrthoDB" id="19903at2759"/>
<dbReference type="EMBL" id="KI545994">
    <property type="protein sequence ID" value="EST48288.1"/>
    <property type="molecule type" value="Genomic_DNA"/>
</dbReference>
<keyword evidence="1" id="KW-0812">Transmembrane</keyword>